<dbReference type="AlphaFoldDB" id="A0A4S8KS68"/>
<dbReference type="OrthoDB" id="3047466at2759"/>
<feature type="domain" description="Cdc24/Scd1 N-terminal" evidence="2">
    <location>
        <begin position="50"/>
        <end position="149"/>
    </location>
</feature>
<dbReference type="GO" id="GO:0030010">
    <property type="term" value="P:establishment of cell polarity"/>
    <property type="evidence" value="ECO:0007669"/>
    <property type="project" value="TreeGrafter"/>
</dbReference>
<protein>
    <recommendedName>
        <fullName evidence="2">Cdc24/Scd1 N-terminal domain-containing protein</fullName>
    </recommendedName>
</protein>
<dbReference type="GO" id="GO:0005634">
    <property type="term" value="C:nucleus"/>
    <property type="evidence" value="ECO:0007669"/>
    <property type="project" value="TreeGrafter"/>
</dbReference>
<dbReference type="GO" id="GO:0031106">
    <property type="term" value="P:septin ring organization"/>
    <property type="evidence" value="ECO:0007669"/>
    <property type="project" value="TreeGrafter"/>
</dbReference>
<reference evidence="3 4" key="1">
    <citation type="journal article" date="2019" name="Nat. Ecol. Evol.">
        <title>Megaphylogeny resolves global patterns of mushroom evolution.</title>
        <authorList>
            <person name="Varga T."/>
            <person name="Krizsan K."/>
            <person name="Foldi C."/>
            <person name="Dima B."/>
            <person name="Sanchez-Garcia M."/>
            <person name="Sanchez-Ramirez S."/>
            <person name="Szollosi G.J."/>
            <person name="Szarkandi J.G."/>
            <person name="Papp V."/>
            <person name="Albert L."/>
            <person name="Andreopoulos W."/>
            <person name="Angelini C."/>
            <person name="Antonin V."/>
            <person name="Barry K.W."/>
            <person name="Bougher N.L."/>
            <person name="Buchanan P."/>
            <person name="Buyck B."/>
            <person name="Bense V."/>
            <person name="Catcheside P."/>
            <person name="Chovatia M."/>
            <person name="Cooper J."/>
            <person name="Damon W."/>
            <person name="Desjardin D."/>
            <person name="Finy P."/>
            <person name="Geml J."/>
            <person name="Haridas S."/>
            <person name="Hughes K."/>
            <person name="Justo A."/>
            <person name="Karasinski D."/>
            <person name="Kautmanova I."/>
            <person name="Kiss B."/>
            <person name="Kocsube S."/>
            <person name="Kotiranta H."/>
            <person name="LaButti K.M."/>
            <person name="Lechner B.E."/>
            <person name="Liimatainen K."/>
            <person name="Lipzen A."/>
            <person name="Lukacs Z."/>
            <person name="Mihaltcheva S."/>
            <person name="Morgado L.N."/>
            <person name="Niskanen T."/>
            <person name="Noordeloos M.E."/>
            <person name="Ohm R.A."/>
            <person name="Ortiz-Santana B."/>
            <person name="Ovrebo C."/>
            <person name="Racz N."/>
            <person name="Riley R."/>
            <person name="Savchenko A."/>
            <person name="Shiryaev A."/>
            <person name="Soop K."/>
            <person name="Spirin V."/>
            <person name="Szebenyi C."/>
            <person name="Tomsovsky M."/>
            <person name="Tulloss R.E."/>
            <person name="Uehling J."/>
            <person name="Grigoriev I.V."/>
            <person name="Vagvolgyi C."/>
            <person name="Papp T."/>
            <person name="Martin F.M."/>
            <person name="Miettinen O."/>
            <person name="Hibbett D.S."/>
            <person name="Nagy L.G."/>
        </authorList>
    </citation>
    <scope>NUCLEOTIDE SEQUENCE [LARGE SCALE GENOMIC DNA]</scope>
    <source>
        <strain evidence="3 4">CBS 962.96</strain>
    </source>
</reference>
<organism evidence="3 4">
    <name type="scientific">Dendrothele bispora (strain CBS 962.96)</name>
    <dbReference type="NCBI Taxonomy" id="1314807"/>
    <lineage>
        <taxon>Eukaryota</taxon>
        <taxon>Fungi</taxon>
        <taxon>Dikarya</taxon>
        <taxon>Basidiomycota</taxon>
        <taxon>Agaricomycotina</taxon>
        <taxon>Agaricomycetes</taxon>
        <taxon>Agaricomycetidae</taxon>
        <taxon>Agaricales</taxon>
        <taxon>Agaricales incertae sedis</taxon>
        <taxon>Dendrothele</taxon>
    </lineage>
</organism>
<evidence type="ECO:0000313" key="4">
    <source>
        <dbReference type="Proteomes" id="UP000297245"/>
    </source>
</evidence>
<dbReference type="GO" id="GO:0043332">
    <property type="term" value="C:mating projection tip"/>
    <property type="evidence" value="ECO:0007669"/>
    <property type="project" value="TreeGrafter"/>
</dbReference>
<dbReference type="Proteomes" id="UP000297245">
    <property type="component" value="Unassembled WGS sequence"/>
</dbReference>
<proteinExistence type="predicted"/>
<dbReference type="GO" id="GO:0005737">
    <property type="term" value="C:cytoplasm"/>
    <property type="evidence" value="ECO:0007669"/>
    <property type="project" value="TreeGrafter"/>
</dbReference>
<dbReference type="InterPro" id="IPR053026">
    <property type="entry name" value="CDC42_GEF"/>
</dbReference>
<dbReference type="EMBL" id="ML180176">
    <property type="protein sequence ID" value="THU78523.1"/>
    <property type="molecule type" value="Genomic_DNA"/>
</dbReference>
<keyword evidence="4" id="KW-1185">Reference proteome</keyword>
<evidence type="ECO:0000256" key="1">
    <source>
        <dbReference type="SAM" id="MobiDB-lite"/>
    </source>
</evidence>
<dbReference type="CDD" id="cd00014">
    <property type="entry name" value="CH_SF"/>
    <property type="match status" value="1"/>
</dbReference>
<dbReference type="GO" id="GO:0000935">
    <property type="term" value="C:division septum"/>
    <property type="evidence" value="ECO:0007669"/>
    <property type="project" value="TreeGrafter"/>
</dbReference>
<feature type="region of interest" description="Disordered" evidence="1">
    <location>
        <begin position="157"/>
        <end position="177"/>
    </location>
</feature>
<sequence>MTSVANNTLDQATSTSLHEECSLLRSCLLRIRGFSKYFQLVSNDSHQSTDPVTELWDLFSCGISLCYIFDQLPESEGFKKINNSEFNKNQHESNLDRQKIHGIALFAMQIRSDRVAEKIPEREFFTVTDLWDRGSTDGFVKVVKTVKAIVNHLPPEAFEDAPSSSPPSSPNLVSYDS</sequence>
<dbReference type="PANTHER" id="PTHR47339:SF1">
    <property type="entry name" value="CELL DIVISION CONTROL PROTEIN 24"/>
    <property type="match status" value="1"/>
</dbReference>
<evidence type="ECO:0000313" key="3">
    <source>
        <dbReference type="EMBL" id="THU78523.1"/>
    </source>
</evidence>
<dbReference type="Pfam" id="PF06395">
    <property type="entry name" value="CDC24"/>
    <property type="match status" value="1"/>
</dbReference>
<dbReference type="PANTHER" id="PTHR47339">
    <property type="entry name" value="CELL DIVISION CONTROL PROTEIN 24"/>
    <property type="match status" value="1"/>
</dbReference>
<dbReference type="InterPro" id="IPR010481">
    <property type="entry name" value="Cdc24/Scd1_N"/>
</dbReference>
<gene>
    <name evidence="3" type="ORF">K435DRAFT_973492</name>
</gene>
<evidence type="ECO:0000259" key="2">
    <source>
        <dbReference type="Pfam" id="PF06395"/>
    </source>
</evidence>
<name>A0A4S8KS68_DENBC</name>
<accession>A0A4S8KS68</accession>